<evidence type="ECO:0000313" key="2">
    <source>
        <dbReference type="EMBL" id="SBP82170.1"/>
    </source>
</evidence>
<sequence length="37" mass="4083">PRSSSGLSFIPKVVDDMKPLKRNQNLRTGTTNRTGPI</sequence>
<accession>A0A1A8CTQ0</accession>
<feature type="non-terminal residue" evidence="2">
    <location>
        <position position="1"/>
    </location>
</feature>
<dbReference type="EMBL" id="HADZ01018229">
    <property type="protein sequence ID" value="SBP82170.1"/>
    <property type="molecule type" value="Transcribed_RNA"/>
</dbReference>
<organism evidence="2">
    <name type="scientific">Nothobranchius kadleci</name>
    <name type="common">African annual killifish</name>
    <dbReference type="NCBI Taxonomy" id="1051664"/>
    <lineage>
        <taxon>Eukaryota</taxon>
        <taxon>Metazoa</taxon>
        <taxon>Chordata</taxon>
        <taxon>Craniata</taxon>
        <taxon>Vertebrata</taxon>
        <taxon>Euteleostomi</taxon>
        <taxon>Actinopterygii</taxon>
        <taxon>Neopterygii</taxon>
        <taxon>Teleostei</taxon>
        <taxon>Neoteleostei</taxon>
        <taxon>Acanthomorphata</taxon>
        <taxon>Ovalentaria</taxon>
        <taxon>Atherinomorphae</taxon>
        <taxon>Cyprinodontiformes</taxon>
        <taxon>Nothobranchiidae</taxon>
        <taxon>Nothobranchius</taxon>
    </lineage>
</organism>
<feature type="region of interest" description="Disordered" evidence="1">
    <location>
        <begin position="18"/>
        <end position="37"/>
    </location>
</feature>
<evidence type="ECO:0000256" key="1">
    <source>
        <dbReference type="SAM" id="MobiDB-lite"/>
    </source>
</evidence>
<feature type="compositionally biased region" description="Polar residues" evidence="1">
    <location>
        <begin position="22"/>
        <end position="37"/>
    </location>
</feature>
<dbReference type="AlphaFoldDB" id="A0A1A8CTQ0"/>
<protein>
    <submittedName>
        <fullName evidence="2">Gastrulation brain homeo box 2</fullName>
    </submittedName>
</protein>
<reference evidence="2" key="2">
    <citation type="submission" date="2016-06" db="EMBL/GenBank/DDBJ databases">
        <title>The genome of a short-lived fish provides insights into sex chromosome evolution and the genetic control of aging.</title>
        <authorList>
            <person name="Reichwald K."/>
            <person name="Felder M."/>
            <person name="Petzold A."/>
            <person name="Koch P."/>
            <person name="Groth M."/>
            <person name="Platzer M."/>
        </authorList>
    </citation>
    <scope>NUCLEOTIDE SEQUENCE</scope>
    <source>
        <tissue evidence="2">Brain</tissue>
    </source>
</reference>
<proteinExistence type="predicted"/>
<reference evidence="2" key="1">
    <citation type="submission" date="2016-05" db="EMBL/GenBank/DDBJ databases">
        <authorList>
            <person name="Lavstsen T."/>
            <person name="Jespersen J.S."/>
        </authorList>
    </citation>
    <scope>NUCLEOTIDE SEQUENCE</scope>
    <source>
        <tissue evidence="2">Brain</tissue>
    </source>
</reference>
<name>A0A1A8CTQ0_NOTKA</name>
<gene>
    <name evidence="2" type="primary">GBX2</name>
</gene>